<reference evidence="2" key="1">
    <citation type="submission" date="2022-08" db="EMBL/GenBank/DDBJ databases">
        <authorList>
            <consortium name="DOE Joint Genome Institute"/>
            <person name="Min B."/>
            <person name="Riley R."/>
            <person name="Sierra-Patev S."/>
            <person name="Naranjo-Ortiz M."/>
            <person name="Looney B."/>
            <person name="Konkel Z."/>
            <person name="Slot J.C."/>
            <person name="Sakamoto Y."/>
            <person name="Steenwyk J.L."/>
            <person name="Rokas A."/>
            <person name="Carro J."/>
            <person name="Camarero S."/>
            <person name="Ferreira P."/>
            <person name="Molpeceres G."/>
            <person name="Ruiz-Duenas F.J."/>
            <person name="Serrano A."/>
            <person name="Henrissat B."/>
            <person name="Drula E."/>
            <person name="Hughes K.W."/>
            <person name="Mata J.L."/>
            <person name="Ishikawa N.K."/>
            <person name="Vargas-Isla R."/>
            <person name="Ushijima S."/>
            <person name="Smith C.A."/>
            <person name="Ahrendt S."/>
            <person name="Andreopoulos W."/>
            <person name="He G."/>
            <person name="Labutti K."/>
            <person name="Lipzen A."/>
            <person name="Ng V."/>
            <person name="Sandor L."/>
            <person name="Barry K."/>
            <person name="Martinez A.T."/>
            <person name="Xiao Y."/>
            <person name="Gibbons J.G."/>
            <person name="Terashima K."/>
            <person name="Hibbett D.S."/>
            <person name="Grigoriev I.V."/>
        </authorList>
    </citation>
    <scope>NUCLEOTIDE SEQUENCE</scope>
    <source>
        <strain evidence="2">TFB10291</strain>
    </source>
</reference>
<organism evidence="2 3">
    <name type="scientific">Lentinula aff. detonsa</name>
    <dbReference type="NCBI Taxonomy" id="2804958"/>
    <lineage>
        <taxon>Eukaryota</taxon>
        <taxon>Fungi</taxon>
        <taxon>Dikarya</taxon>
        <taxon>Basidiomycota</taxon>
        <taxon>Agaricomycotina</taxon>
        <taxon>Agaricomycetes</taxon>
        <taxon>Agaricomycetidae</taxon>
        <taxon>Agaricales</taxon>
        <taxon>Marasmiineae</taxon>
        <taxon>Omphalotaceae</taxon>
        <taxon>Lentinula</taxon>
    </lineage>
</organism>
<dbReference type="EMBL" id="MU793440">
    <property type="protein sequence ID" value="KAJ3783034.1"/>
    <property type="molecule type" value="Genomic_DNA"/>
</dbReference>
<dbReference type="Proteomes" id="UP001163798">
    <property type="component" value="Unassembled WGS sequence"/>
</dbReference>
<protein>
    <submittedName>
        <fullName evidence="2">Uncharacterized protein</fullName>
    </submittedName>
</protein>
<comment type="caution">
    <text evidence="2">The sequence shown here is derived from an EMBL/GenBank/DDBJ whole genome shotgun (WGS) entry which is preliminary data.</text>
</comment>
<feature type="signal peptide" evidence="1">
    <location>
        <begin position="1"/>
        <end position="29"/>
    </location>
</feature>
<evidence type="ECO:0000256" key="1">
    <source>
        <dbReference type="SAM" id="SignalP"/>
    </source>
</evidence>
<keyword evidence="1" id="KW-0732">Signal</keyword>
<accession>A0AA38NKS2</accession>
<proteinExistence type="predicted"/>
<evidence type="ECO:0000313" key="3">
    <source>
        <dbReference type="Proteomes" id="UP001163798"/>
    </source>
</evidence>
<keyword evidence="3" id="KW-1185">Reference proteome</keyword>
<gene>
    <name evidence="2" type="ORF">GGU10DRAFT_389399</name>
</gene>
<name>A0AA38NKS2_9AGAR</name>
<dbReference type="AlphaFoldDB" id="A0AA38NKS2"/>
<evidence type="ECO:0000313" key="2">
    <source>
        <dbReference type="EMBL" id="KAJ3783034.1"/>
    </source>
</evidence>
<sequence>MRLRPSITSHCILSAYLLSAALLSTVVVANPISISSRATDFKDVRIRLAWRIPGEEHFKPAKSEFTATDRFTLFMTGGGFSTGFEFQESTNAKLIEVELPRRPSGMITEAVLKDFATDGKRLMARFIDGDFFFGNYPVIRNVDRLRTETNALLKKKAKGYEEFTIGDPKFQHPIVIEDDLDWINTVLLYLTLINQPGSDVPVLDPKELLGWTEIFQEMTRKRKRGELKQ</sequence>
<feature type="chain" id="PRO_5041444879" evidence="1">
    <location>
        <begin position="30"/>
        <end position="229"/>
    </location>
</feature>